<comment type="subcellular location">
    <subcellularLocation>
        <location evidence="1">Cell membrane</location>
        <topology evidence="1">Multi-pass membrane protein</topology>
    </subcellularLocation>
</comment>
<evidence type="ECO:0000256" key="6">
    <source>
        <dbReference type="SAM" id="Phobius"/>
    </source>
</evidence>
<gene>
    <name evidence="7" type="ORF">CFK37_11035</name>
</gene>
<dbReference type="Pfam" id="PF03788">
    <property type="entry name" value="LrgA"/>
    <property type="match status" value="1"/>
</dbReference>
<evidence type="ECO:0000256" key="5">
    <source>
        <dbReference type="ARBA" id="ARBA00023136"/>
    </source>
</evidence>
<dbReference type="RefSeq" id="WP_089061906.1">
    <property type="nucleotide sequence ID" value="NZ_CP022315.1"/>
</dbReference>
<evidence type="ECO:0000256" key="2">
    <source>
        <dbReference type="ARBA" id="ARBA00022475"/>
    </source>
</evidence>
<keyword evidence="5 6" id="KW-0472">Membrane</keyword>
<dbReference type="PANTHER" id="PTHR33931">
    <property type="entry name" value="HOLIN-LIKE PROTEIN CIDA-RELATED"/>
    <property type="match status" value="1"/>
</dbReference>
<dbReference type="NCBIfam" id="NF002460">
    <property type="entry name" value="PRK01658.1"/>
    <property type="match status" value="1"/>
</dbReference>
<dbReference type="PANTHER" id="PTHR33931:SF6">
    <property type="entry name" value="INTEGRAL MEMBRANE PROTEIN YXZK-RELATED"/>
    <property type="match status" value="1"/>
</dbReference>
<feature type="transmembrane region" description="Helical" evidence="6">
    <location>
        <begin position="62"/>
        <end position="80"/>
    </location>
</feature>
<accession>A0A220U3H9</accession>
<dbReference type="GO" id="GO:0005886">
    <property type="term" value="C:plasma membrane"/>
    <property type="evidence" value="ECO:0007669"/>
    <property type="project" value="UniProtKB-SubCell"/>
</dbReference>
<name>A0A220U3H9_9BACI</name>
<dbReference type="InterPro" id="IPR005538">
    <property type="entry name" value="LrgA/CidA"/>
</dbReference>
<dbReference type="AlphaFoldDB" id="A0A220U3H9"/>
<dbReference type="OrthoDB" id="3176438at2"/>
<feature type="transmembrane region" description="Helical" evidence="6">
    <location>
        <begin position="86"/>
        <end position="113"/>
    </location>
</feature>
<evidence type="ECO:0008006" key="9">
    <source>
        <dbReference type="Google" id="ProtNLM"/>
    </source>
</evidence>
<keyword evidence="8" id="KW-1185">Reference proteome</keyword>
<dbReference type="KEGG" id="vil:CFK37_11035"/>
<feature type="transmembrane region" description="Helical" evidence="6">
    <location>
        <begin position="33"/>
        <end position="50"/>
    </location>
</feature>
<keyword evidence="2" id="KW-1003">Cell membrane</keyword>
<evidence type="ECO:0000313" key="8">
    <source>
        <dbReference type="Proteomes" id="UP000198312"/>
    </source>
</evidence>
<keyword evidence="3 6" id="KW-0812">Transmembrane</keyword>
<evidence type="ECO:0000256" key="3">
    <source>
        <dbReference type="ARBA" id="ARBA00022692"/>
    </source>
</evidence>
<sequence>MKIIRIISQIALLYLIFLFGEGLHNILHIPLPGSIIGLLLLLAGLSCKIIPIKLMEDGAGFILKYLPLFFIPATIGIMKYPSLLSWSGVVLLLIVVVSTIITMVTAGTISQFFERQKLKRKEEQECSKRYTQSL</sequence>
<evidence type="ECO:0000313" key="7">
    <source>
        <dbReference type="EMBL" id="ASK62647.1"/>
    </source>
</evidence>
<dbReference type="Proteomes" id="UP000198312">
    <property type="component" value="Chromosome"/>
</dbReference>
<evidence type="ECO:0000256" key="4">
    <source>
        <dbReference type="ARBA" id="ARBA00022989"/>
    </source>
</evidence>
<dbReference type="EMBL" id="CP022315">
    <property type="protein sequence ID" value="ASK62647.1"/>
    <property type="molecule type" value="Genomic_DNA"/>
</dbReference>
<protein>
    <recommendedName>
        <fullName evidence="9">CidA/LrgA family protein</fullName>
    </recommendedName>
</protein>
<reference evidence="7 8" key="1">
    <citation type="submission" date="2017-07" db="EMBL/GenBank/DDBJ databases">
        <title>Virgibacillus sp. LM2416.</title>
        <authorList>
            <person name="Tak E.J."/>
            <person name="Bae J.-W."/>
        </authorList>
    </citation>
    <scope>NUCLEOTIDE SEQUENCE [LARGE SCALE GENOMIC DNA]</scope>
    <source>
        <strain evidence="7 8">LM2416</strain>
    </source>
</reference>
<organism evidence="7 8">
    <name type="scientific">Virgibacillus phasianinus</name>
    <dbReference type="NCBI Taxonomy" id="2017483"/>
    <lineage>
        <taxon>Bacteria</taxon>
        <taxon>Bacillati</taxon>
        <taxon>Bacillota</taxon>
        <taxon>Bacilli</taxon>
        <taxon>Bacillales</taxon>
        <taxon>Bacillaceae</taxon>
        <taxon>Virgibacillus</taxon>
    </lineage>
</organism>
<feature type="transmembrane region" description="Helical" evidence="6">
    <location>
        <begin position="7"/>
        <end position="27"/>
    </location>
</feature>
<keyword evidence="4 6" id="KW-1133">Transmembrane helix</keyword>
<evidence type="ECO:0000256" key="1">
    <source>
        <dbReference type="ARBA" id="ARBA00004651"/>
    </source>
</evidence>
<proteinExistence type="predicted"/>